<dbReference type="RefSeq" id="WP_109017142.1">
    <property type="nucleotide sequence ID" value="NZ_BDOQ01000025.1"/>
</dbReference>
<dbReference type="AlphaFoldDB" id="A0A2R5FE86"/>
<dbReference type="InterPro" id="IPR001633">
    <property type="entry name" value="EAL_dom"/>
</dbReference>
<dbReference type="CDD" id="cd01948">
    <property type="entry name" value="EAL"/>
    <property type="match status" value="1"/>
</dbReference>
<dbReference type="Proteomes" id="UP000245081">
    <property type="component" value="Unassembled WGS sequence"/>
</dbReference>
<dbReference type="SUPFAM" id="SSF141868">
    <property type="entry name" value="EAL domain-like"/>
    <property type="match status" value="1"/>
</dbReference>
<dbReference type="PROSITE" id="PS50883">
    <property type="entry name" value="EAL"/>
    <property type="match status" value="1"/>
</dbReference>
<sequence length="280" mass="31720">MVQQSFEKLKEALKEALYLDLDELGLSAQGDEVVSKYIGLQLRSAFQPIYQAGQQDKLYGFEALLRPSIGEQDAVSPVFAFSFADNQGRLVKFDRVARTLHTLNYLHLPEDKGLLFLNVHPKLLVSVNAHGKVFERILHANSVPTQQVVIEILESAVEVDRQLTEAIDNYRDRGYQIALDDFGSKHSNLDRLWRLSPHYVKLDLSLIREAETNTRVQRALPKLVEMFTELGAKAVIEGIENETQYRIALDSGAPLLQGYYLGKPEFATHWREASLELVPT</sequence>
<dbReference type="OrthoDB" id="9813903at2"/>
<dbReference type="GO" id="GO:0071111">
    <property type="term" value="F:cyclic-guanylate-specific phosphodiesterase activity"/>
    <property type="evidence" value="ECO:0007669"/>
    <property type="project" value="InterPro"/>
</dbReference>
<proteinExistence type="predicted"/>
<dbReference type="InterPro" id="IPR035919">
    <property type="entry name" value="EAL_sf"/>
</dbReference>
<dbReference type="InterPro" id="IPR050706">
    <property type="entry name" value="Cyclic-di-GMP_PDE-like"/>
</dbReference>
<dbReference type="Gene3D" id="3.20.20.450">
    <property type="entry name" value="EAL domain"/>
    <property type="match status" value="1"/>
</dbReference>
<evidence type="ECO:0000313" key="3">
    <source>
        <dbReference type="Proteomes" id="UP000245081"/>
    </source>
</evidence>
<name>A0A2R5FE86_9PROT</name>
<evidence type="ECO:0000259" key="1">
    <source>
        <dbReference type="PROSITE" id="PS50883"/>
    </source>
</evidence>
<dbReference type="EMBL" id="BDOQ01000025">
    <property type="protein sequence ID" value="GBG15999.1"/>
    <property type="molecule type" value="Genomic_DNA"/>
</dbReference>
<reference evidence="2 3" key="1">
    <citation type="journal article" date="2018" name="Environ. Microbiol.">
        <title>Isolation and genomic characterization of Novimethylophilus kurashikiensis gen. nov. sp. nov., a new lanthanide-dependent methylotrophic species of Methylophilaceae.</title>
        <authorList>
            <person name="Lv H."/>
            <person name="Sahin N."/>
            <person name="Tani A."/>
        </authorList>
    </citation>
    <scope>NUCLEOTIDE SEQUENCE [LARGE SCALE GENOMIC DNA]</scope>
    <source>
        <strain evidence="2 3">La2-4</strain>
    </source>
</reference>
<dbReference type="Pfam" id="PF00563">
    <property type="entry name" value="EAL"/>
    <property type="match status" value="1"/>
</dbReference>
<feature type="domain" description="EAL" evidence="1">
    <location>
        <begin position="23"/>
        <end position="278"/>
    </location>
</feature>
<comment type="caution">
    <text evidence="2">The sequence shown here is derived from an EMBL/GenBank/DDBJ whole genome shotgun (WGS) entry which is preliminary data.</text>
</comment>
<accession>A0A2R5FE86</accession>
<protein>
    <submittedName>
        <fullName evidence="2">Diguanylate phosphodiesterase</fullName>
    </submittedName>
</protein>
<evidence type="ECO:0000313" key="2">
    <source>
        <dbReference type="EMBL" id="GBG15999.1"/>
    </source>
</evidence>
<dbReference type="PANTHER" id="PTHR33121:SF76">
    <property type="entry name" value="SIGNALING PROTEIN"/>
    <property type="match status" value="1"/>
</dbReference>
<organism evidence="2 3">
    <name type="scientific">Novimethylophilus kurashikiensis</name>
    <dbReference type="NCBI Taxonomy" id="1825523"/>
    <lineage>
        <taxon>Bacteria</taxon>
        <taxon>Pseudomonadati</taxon>
        <taxon>Pseudomonadota</taxon>
        <taxon>Betaproteobacteria</taxon>
        <taxon>Nitrosomonadales</taxon>
        <taxon>Methylophilaceae</taxon>
        <taxon>Novimethylophilus</taxon>
    </lineage>
</organism>
<dbReference type="PANTHER" id="PTHR33121">
    <property type="entry name" value="CYCLIC DI-GMP PHOSPHODIESTERASE PDEF"/>
    <property type="match status" value="1"/>
</dbReference>
<keyword evidence="3" id="KW-1185">Reference proteome</keyword>
<dbReference type="SMART" id="SM00052">
    <property type="entry name" value="EAL"/>
    <property type="match status" value="1"/>
</dbReference>
<gene>
    <name evidence="2" type="ORF">NMK_3622</name>
</gene>